<dbReference type="GO" id="GO:0032436">
    <property type="term" value="P:positive regulation of proteasomal ubiquitin-dependent protein catabolic process"/>
    <property type="evidence" value="ECO:0007669"/>
    <property type="project" value="TreeGrafter"/>
</dbReference>
<dbReference type="GO" id="GO:0031461">
    <property type="term" value="C:cullin-RING ubiquitin ligase complex"/>
    <property type="evidence" value="ECO:0007669"/>
    <property type="project" value="TreeGrafter"/>
</dbReference>
<dbReference type="OrthoDB" id="18339at2759"/>
<dbReference type="GO" id="GO:0031625">
    <property type="term" value="F:ubiquitin protein ligase binding"/>
    <property type="evidence" value="ECO:0007669"/>
    <property type="project" value="TreeGrafter"/>
</dbReference>
<organism evidence="1 2">
    <name type="scientific">Ceratopteris richardii</name>
    <name type="common">Triangle waterfern</name>
    <dbReference type="NCBI Taxonomy" id="49495"/>
    <lineage>
        <taxon>Eukaryota</taxon>
        <taxon>Viridiplantae</taxon>
        <taxon>Streptophyta</taxon>
        <taxon>Embryophyta</taxon>
        <taxon>Tracheophyta</taxon>
        <taxon>Polypodiopsida</taxon>
        <taxon>Polypodiidae</taxon>
        <taxon>Polypodiales</taxon>
        <taxon>Pteridineae</taxon>
        <taxon>Pteridaceae</taxon>
        <taxon>Parkerioideae</taxon>
        <taxon>Ceratopteris</taxon>
    </lineage>
</organism>
<reference evidence="1" key="1">
    <citation type="submission" date="2021-08" db="EMBL/GenBank/DDBJ databases">
        <title>WGS assembly of Ceratopteris richardii.</title>
        <authorList>
            <person name="Marchant D.B."/>
            <person name="Chen G."/>
            <person name="Jenkins J."/>
            <person name="Shu S."/>
            <person name="Leebens-Mack J."/>
            <person name="Grimwood J."/>
            <person name="Schmutz J."/>
            <person name="Soltis P."/>
            <person name="Soltis D."/>
            <person name="Chen Z.-H."/>
        </authorList>
    </citation>
    <scope>NUCLEOTIDE SEQUENCE</scope>
    <source>
        <strain evidence="1">Whitten #5841</strain>
        <tissue evidence="1">Leaf</tissue>
    </source>
</reference>
<dbReference type="PANTHER" id="PTHR13374">
    <property type="entry name" value="DET1 HOMOLOG DE-ETIOLATED-1 HOMOLOG"/>
    <property type="match status" value="1"/>
</dbReference>
<proteinExistence type="predicted"/>
<protein>
    <submittedName>
        <fullName evidence="1">Uncharacterized protein</fullName>
    </submittedName>
</protein>
<accession>A0A8T2QSL5</accession>
<dbReference type="GO" id="GO:0016567">
    <property type="term" value="P:protein ubiquitination"/>
    <property type="evidence" value="ECO:0007669"/>
    <property type="project" value="TreeGrafter"/>
</dbReference>
<sequence>MRFISSYSNNISAREQLRKQKAPSNSTKRNSLAQVIRRILTALPCNAQSLSPSPYFDQSLFHFDARLISATDQYMLCTEHPIKFISRRKPNALKFKINPGLDRGGGDVPAKRVASFIFHPIYPFAITIQQAYMEPTIVNFHIRR</sequence>
<dbReference type="PANTHER" id="PTHR13374:SF3">
    <property type="entry name" value="DET1 HOMOLOG"/>
    <property type="match status" value="1"/>
</dbReference>
<dbReference type="EMBL" id="CM035437">
    <property type="protein sequence ID" value="KAH7286927.1"/>
    <property type="molecule type" value="Genomic_DNA"/>
</dbReference>
<dbReference type="Pfam" id="PF09737">
    <property type="entry name" value="Det1"/>
    <property type="match status" value="1"/>
</dbReference>
<dbReference type="Proteomes" id="UP000825935">
    <property type="component" value="Chromosome 32"/>
</dbReference>
<evidence type="ECO:0000313" key="2">
    <source>
        <dbReference type="Proteomes" id="UP000825935"/>
    </source>
</evidence>
<dbReference type="InterPro" id="IPR019138">
    <property type="entry name" value="De-etiolated_protein_1_Det1"/>
</dbReference>
<dbReference type="GO" id="GO:0005634">
    <property type="term" value="C:nucleus"/>
    <property type="evidence" value="ECO:0007669"/>
    <property type="project" value="TreeGrafter"/>
</dbReference>
<dbReference type="AlphaFoldDB" id="A0A8T2QSL5"/>
<evidence type="ECO:0000313" key="1">
    <source>
        <dbReference type="EMBL" id="KAH7286927.1"/>
    </source>
</evidence>
<keyword evidence="2" id="KW-1185">Reference proteome</keyword>
<name>A0A8T2QSL5_CERRI</name>
<comment type="caution">
    <text evidence="1">The sequence shown here is derived from an EMBL/GenBank/DDBJ whole genome shotgun (WGS) entry which is preliminary data.</text>
</comment>
<gene>
    <name evidence="1" type="ORF">KP509_32G028200</name>
</gene>
<dbReference type="OMA" id="CHQILTC"/>
<dbReference type="GO" id="GO:1990756">
    <property type="term" value="F:ubiquitin-like ligase-substrate adaptor activity"/>
    <property type="evidence" value="ECO:0007669"/>
    <property type="project" value="TreeGrafter"/>
</dbReference>